<keyword evidence="4" id="KW-1185">Reference proteome</keyword>
<name>A0AAN8JJL3_PATCE</name>
<dbReference type="PROSITE" id="PS50878">
    <property type="entry name" value="RT_POL"/>
    <property type="match status" value="1"/>
</dbReference>
<evidence type="ECO:0000313" key="4">
    <source>
        <dbReference type="Proteomes" id="UP001347796"/>
    </source>
</evidence>
<dbReference type="PANTHER" id="PTHR46670">
    <property type="entry name" value="ENDO/EXONUCLEASE/PHOSPHATASE DOMAIN-CONTAINING PROTEIN"/>
    <property type="match status" value="1"/>
</dbReference>
<comment type="caution">
    <text evidence="3">The sequence shown here is derived from an EMBL/GenBank/DDBJ whole genome shotgun (WGS) entry which is preliminary data.</text>
</comment>
<dbReference type="SUPFAM" id="SSF56219">
    <property type="entry name" value="DNase I-like"/>
    <property type="match status" value="1"/>
</dbReference>
<dbReference type="Pfam" id="PF03372">
    <property type="entry name" value="Exo_endo_phos"/>
    <property type="match status" value="1"/>
</dbReference>
<proteinExistence type="predicted"/>
<dbReference type="EMBL" id="JAZGQO010000010">
    <property type="protein sequence ID" value="KAK6175744.1"/>
    <property type="molecule type" value="Genomic_DNA"/>
</dbReference>
<evidence type="ECO:0000256" key="1">
    <source>
        <dbReference type="SAM" id="MobiDB-lite"/>
    </source>
</evidence>
<dbReference type="Gene3D" id="3.60.10.10">
    <property type="entry name" value="Endonuclease/exonuclease/phosphatase"/>
    <property type="match status" value="1"/>
</dbReference>
<reference evidence="3 4" key="1">
    <citation type="submission" date="2024-01" db="EMBL/GenBank/DDBJ databases">
        <title>The genome of the rayed Mediterranean limpet Patella caerulea (Linnaeus, 1758).</title>
        <authorList>
            <person name="Anh-Thu Weber A."/>
            <person name="Halstead-Nussloch G."/>
        </authorList>
    </citation>
    <scope>NUCLEOTIDE SEQUENCE [LARGE SCALE GENOMIC DNA]</scope>
    <source>
        <strain evidence="3">AATW-2023a</strain>
        <tissue evidence="3">Whole specimen</tissue>
    </source>
</reference>
<dbReference type="SUPFAM" id="SSF56672">
    <property type="entry name" value="DNA/RNA polymerases"/>
    <property type="match status" value="1"/>
</dbReference>
<dbReference type="Pfam" id="PF00078">
    <property type="entry name" value="RVT_1"/>
    <property type="match status" value="1"/>
</dbReference>
<dbReference type="Proteomes" id="UP001347796">
    <property type="component" value="Unassembled WGS sequence"/>
</dbReference>
<protein>
    <recommendedName>
        <fullName evidence="2">Reverse transcriptase domain-containing protein</fullName>
    </recommendedName>
</protein>
<dbReference type="InterPro" id="IPR000477">
    <property type="entry name" value="RT_dom"/>
</dbReference>
<feature type="region of interest" description="Disordered" evidence="1">
    <location>
        <begin position="40"/>
        <end position="59"/>
    </location>
</feature>
<feature type="domain" description="Reverse transcriptase" evidence="2">
    <location>
        <begin position="554"/>
        <end position="834"/>
    </location>
</feature>
<dbReference type="InterPro" id="IPR005135">
    <property type="entry name" value="Endo/exonuclease/phosphatase"/>
</dbReference>
<dbReference type="AlphaFoldDB" id="A0AAN8JJL3"/>
<sequence>MLTNRINREVLTELSSQQSRLDQNVYRVLCDLRINTVKPTRRGKRGGKRKQKKSDDCSNSLTDYSVSEIDTVNNNKELKSNFIKLGLWNSQSVKNKTTSVHELILESDVDALFISETWLREDGDQSKIAALLPDGYKIIHIPRIGKIGGGLGVIYVKDLVLDQFKVPLHFSSFEVLCCVISCGKKTLRFVCIYRPPPSKNNNATDKLFVLEFTKLCDVLDEKKESTVILGDFNIHYDSKENYLTKKIQKILDEHDFKQYVTCATHHSGHIIDWVLARDESFIYNMEVADKQVSDHFFITFDVDFERPVAPSVEITFRDIKNINIDDFVLELNQSINLKPPFTLDSSQLLDSLHTVLTSLLDKHAPLKSKIIRKRPNTPWFSIEIAEARKNRHSAERSWRKLKSETNRHIFKSARNNTNKLIDKTKSEHYINHINDNKQNPKVLFSTLNYLLGKPQDVVLPRGSDSEVANNFGNYFIEKISKIRLELSPTGTDECLDRSYDGNTFASFHKVTESELKDIILSSKPTSCELDKIPTRFLLLILDNLLPVLTAIVNSSLNCGVVPDCFKQAVIKPLLKKPSMDPEVLKNYRPVSNLPFLSKVLEKVVKKQLLKHLETNNLMYKYQSAYRSFHSTETALNHVLNTIRSGVDVGNVAMLVLLDLSAAFDTLDHSKILKRLELEYGLSGNVLNWFLSYLTDRSQAVIVRKSFSISASLSCGVPQGSVLGPILFCMFTKPLGKLLTQHDMNHHFYADDSQIIDFCHPDTTSQNQACSSMEKCVTDVKSWMDRNMLKLNSDKTEILLVGPPRRLQNCTVNHLEIEQSSIVFKTSVRNLGLIMDSNLSMASHVSSLCKTCSYHLRNIGSIRHLITEDAASTLVRCLILSRLDYCNSALNGITKEQSQRLQRIQNKAARIVCKTNPRDHISPVLTSLHWLRINERIEFKLLCLTYQAVNGTAPSYLNELIHHHSSSKNLRSNEKSLLTVPNYNLKTFGARTFQYSAAVSWNNLPIHLKKCPSLSTFKTSLKTYLFRRYI</sequence>
<dbReference type="GO" id="GO:0003824">
    <property type="term" value="F:catalytic activity"/>
    <property type="evidence" value="ECO:0007669"/>
    <property type="project" value="InterPro"/>
</dbReference>
<gene>
    <name evidence="3" type="ORF">SNE40_014137</name>
</gene>
<dbReference type="InterPro" id="IPR036691">
    <property type="entry name" value="Endo/exonu/phosph_ase_sf"/>
</dbReference>
<dbReference type="PANTHER" id="PTHR46670:SF3">
    <property type="entry name" value="ENDONUCLEASE_EXONUCLEASE_PHOSPHATASE DOMAIN-CONTAINING PROTEIN"/>
    <property type="match status" value="1"/>
</dbReference>
<evidence type="ECO:0000259" key="2">
    <source>
        <dbReference type="PROSITE" id="PS50878"/>
    </source>
</evidence>
<dbReference type="InterPro" id="IPR043502">
    <property type="entry name" value="DNA/RNA_pol_sf"/>
</dbReference>
<feature type="compositionally biased region" description="Basic residues" evidence="1">
    <location>
        <begin position="40"/>
        <end position="52"/>
    </location>
</feature>
<organism evidence="3 4">
    <name type="scientific">Patella caerulea</name>
    <name type="common">Rayed Mediterranean limpet</name>
    <dbReference type="NCBI Taxonomy" id="87958"/>
    <lineage>
        <taxon>Eukaryota</taxon>
        <taxon>Metazoa</taxon>
        <taxon>Spiralia</taxon>
        <taxon>Lophotrochozoa</taxon>
        <taxon>Mollusca</taxon>
        <taxon>Gastropoda</taxon>
        <taxon>Patellogastropoda</taxon>
        <taxon>Patelloidea</taxon>
        <taxon>Patellidae</taxon>
        <taxon>Patella</taxon>
    </lineage>
</organism>
<dbReference type="CDD" id="cd01650">
    <property type="entry name" value="RT_nLTR_like"/>
    <property type="match status" value="1"/>
</dbReference>
<evidence type="ECO:0000313" key="3">
    <source>
        <dbReference type="EMBL" id="KAK6175744.1"/>
    </source>
</evidence>
<accession>A0AAN8JJL3</accession>